<name>A0AA41U9V2_9MICO</name>
<accession>A0AA41U9V2</accession>
<organism evidence="3 4">
    <name type="scientific">Antribacter soli</name>
    <dbReference type="NCBI Taxonomy" id="2910976"/>
    <lineage>
        <taxon>Bacteria</taxon>
        <taxon>Bacillati</taxon>
        <taxon>Actinomycetota</taxon>
        <taxon>Actinomycetes</taxon>
        <taxon>Micrococcales</taxon>
        <taxon>Promicromonosporaceae</taxon>
        <taxon>Antribacter</taxon>
    </lineage>
</organism>
<dbReference type="Proteomes" id="UP001165405">
    <property type="component" value="Unassembled WGS sequence"/>
</dbReference>
<dbReference type="InterPro" id="IPR056884">
    <property type="entry name" value="NPHP3-like_N"/>
</dbReference>
<dbReference type="InterPro" id="IPR011990">
    <property type="entry name" value="TPR-like_helical_dom_sf"/>
</dbReference>
<gene>
    <name evidence="3" type="ORF">L1785_13515</name>
</gene>
<keyword evidence="3" id="KW-0067">ATP-binding</keyword>
<proteinExistence type="predicted"/>
<dbReference type="EMBL" id="JAKGSG010000036">
    <property type="protein sequence ID" value="MCF4121997.1"/>
    <property type="molecule type" value="Genomic_DNA"/>
</dbReference>
<evidence type="ECO:0000313" key="4">
    <source>
        <dbReference type="Proteomes" id="UP001165405"/>
    </source>
</evidence>
<sequence length="1372" mass="146033">MITGVVATAVFVVLAVLKWKQGEQVAGTVSAVCGVLAVGAAVVPLFSRPGAGEGATGRWRVSRTGRAQGGRGSTATTGVNAPADALPGSLKLWRTGSATVEDDGEAHTGVRVVSGAGAGEAATTEGARGDTVGPGAMEVHRSGQVQAGDNSTNITGAVGSVVITKPADVPRPHHTKYLVRVRQLRPEALKERDAELAELSEICTRPDGAAYVWWQAGPWAGKTALMAHFVDNPPDNVRIVSFFIIARDASEADCEAFLELVIPQLAEIAEVPVPANIAGNRKRDFFWELVVQADEACTARGERLVLLVDGLDEDQGVTGSGTMRSIASILPKPAGGSFRVIVAGRQNPPIPADVQADHPLRDPAAVRLLDPSPHGLAIKAQAELQLRAHLEDRGLQHEVLAFVTVARGGLTVADLAELTGETVPHVRGVLHSHSGRAYQLRDQVWSAAEEVMLAHDKLRDAAEEGISRRESTEKLAALVRWAGEYRDRGWPADTPEYLLAGFYRVLLKAGDVVGLVGHVADLARLELLRSATGGDAAGLGQVNATIEHVAKDPADLEQTVLLALVRDHLSDRNGNLPEEVPEVWVRLGDPRRAEALAESSVDPGKQADALGRLVQPLIECGYTDRVGRVVEKACAAAILAGRGWLVDRRLELAERLYATGFREQATDLLRRVCNEDASRRLEPDGVARDLLELVAPESAGELPTVADQLGLLPDALHRVVAVESLVAARARRRDLRSSADVVSAAIAEATSIPEPQDRLRALRGLAGAAVAAGDLTTALVLLDRVTDIARGLPDVGHRMEQLDNAATLACDLNALQKARLIALEARDLADTTTEPDTGSQREASFAWLARRLARTGDVDEALATADRITDLDQRHDALARISATLATMGQVEPAHDLLRGLPRETDVSDALIAVAQHHGAAGRFRAAEAALAAITYPGHRAATLGSIALHAVKQGDAERAHIAAIAAEEIARTVVSAPDASQVLSALGLTRYELGDSEGSRSALSAALHEAHRETLRYTPTGWTPLCRVAATLARANEVDRARDVVEEVVATFAEGLPSGRIDPHSLLDVMRYIAPINPAARAQVIELLTIVLPKAPYVDAWWLALLADAARQYLNPATAVTILDVAVARLDRLSTDSKRAEAALLIADTSIELGLAKQAREYLAAVLTIAKGSLSSERRSLLFRALDYAGGPSAVISVEEVMSHAHASDHEDLSGALAHALGRLGQFDEIRRYRDSLTGDTRRRFTERSVHGLVAGGFTAEALAEYRDAEDAQTREGLVPAAVRAHTARDEITHAVRLVTTTPMTPELRGAILYLCELCTGDDARAVLTLAVAYGPVVDVVDDLAEKLPEVLVANGDSVETIYSVDPVLSP</sequence>
<keyword evidence="4" id="KW-1185">Reference proteome</keyword>
<comment type="caution">
    <text evidence="3">The sequence shown here is derived from an EMBL/GenBank/DDBJ whole genome shotgun (WGS) entry which is preliminary data.</text>
</comment>
<dbReference type="Gene3D" id="1.25.40.10">
    <property type="entry name" value="Tetratricopeptide repeat domain"/>
    <property type="match status" value="2"/>
</dbReference>
<keyword evidence="3" id="KW-0547">Nucleotide-binding</keyword>
<dbReference type="Pfam" id="PF24883">
    <property type="entry name" value="NPHP3_N"/>
    <property type="match status" value="1"/>
</dbReference>
<evidence type="ECO:0000256" key="1">
    <source>
        <dbReference type="ARBA" id="ARBA00022737"/>
    </source>
</evidence>
<feature type="domain" description="Nephrocystin 3-like N-terminal" evidence="2">
    <location>
        <begin position="202"/>
        <end position="345"/>
    </location>
</feature>
<dbReference type="SUPFAM" id="SSF48452">
    <property type="entry name" value="TPR-like"/>
    <property type="match status" value="1"/>
</dbReference>
<reference evidence="3" key="1">
    <citation type="submission" date="2022-01" db="EMBL/GenBank/DDBJ databases">
        <title>Antribacter sp. nov., isolated from Guizhou of China.</title>
        <authorList>
            <person name="Chengliang C."/>
            <person name="Ya Z."/>
        </authorList>
    </citation>
    <scope>NUCLEOTIDE SEQUENCE</scope>
    <source>
        <strain evidence="3">KLBMP 9083</strain>
    </source>
</reference>
<dbReference type="GO" id="GO:0005524">
    <property type="term" value="F:ATP binding"/>
    <property type="evidence" value="ECO:0007669"/>
    <property type="project" value="UniProtKB-KW"/>
</dbReference>
<evidence type="ECO:0000259" key="2">
    <source>
        <dbReference type="Pfam" id="PF24883"/>
    </source>
</evidence>
<evidence type="ECO:0000313" key="3">
    <source>
        <dbReference type="EMBL" id="MCF4121997.1"/>
    </source>
</evidence>
<keyword evidence="1" id="KW-0677">Repeat</keyword>
<protein>
    <submittedName>
        <fullName evidence="3">ATP-binding protein</fullName>
    </submittedName>
</protein>